<feature type="coiled-coil region" evidence="1">
    <location>
        <begin position="141"/>
        <end position="198"/>
    </location>
</feature>
<dbReference type="InterPro" id="IPR047650">
    <property type="entry name" value="Transpos_IS110"/>
</dbReference>
<dbReference type="Proteomes" id="UP001500298">
    <property type="component" value="Unassembled WGS sequence"/>
</dbReference>
<feature type="domain" description="Transposase IS116/IS110/IS902 C-terminal" evidence="3">
    <location>
        <begin position="207"/>
        <end position="292"/>
    </location>
</feature>
<protein>
    <submittedName>
        <fullName evidence="4">IS110 family transposase</fullName>
    </submittedName>
</protein>
<dbReference type="PANTHER" id="PTHR33055">
    <property type="entry name" value="TRANSPOSASE FOR INSERTION SEQUENCE ELEMENT IS1111A"/>
    <property type="match status" value="1"/>
</dbReference>
<dbReference type="RefSeq" id="WP_345369155.1">
    <property type="nucleotide sequence ID" value="NZ_BAABJX010000013.1"/>
</dbReference>
<name>A0ABP9D0Z8_9BACT</name>
<dbReference type="InterPro" id="IPR003346">
    <property type="entry name" value="Transposase_20"/>
</dbReference>
<sequence>MTKNYTCFIGIDISKNWLDYHCLQKDSSICSGRIDNSVNGINAFINLLKQENILLEQCLFLAEYTGGYGELLSGILCSYGLDLWLVTALELKLNSGLRRGKSDPVDAYRLADYCMRYQDKARLWKPRSETLEKLKKHYIQRKQIQKSINGLERSLDELTQGPNQTLKEELNKNIEVPLGALKTALKDLDKKLEEMIRKDTFLNKQLQLATSVPGIGRTTAMALLIATAGFTRFDNAKQIACYAGVVPFSYRSGSSIHSKAKVSKKADLRLKSLLHMCACSVIQVPGELQDYFNRKIAEGKHKMSILNAIRNKLIHRVFACIRDGVPYNKSYNHALS</sequence>
<evidence type="ECO:0000313" key="5">
    <source>
        <dbReference type="Proteomes" id="UP001500298"/>
    </source>
</evidence>
<feature type="domain" description="Transposase IS110-like N-terminal" evidence="2">
    <location>
        <begin position="9"/>
        <end position="155"/>
    </location>
</feature>
<organism evidence="4 5">
    <name type="scientific">Algivirga pacifica</name>
    <dbReference type="NCBI Taxonomy" id="1162670"/>
    <lineage>
        <taxon>Bacteria</taxon>
        <taxon>Pseudomonadati</taxon>
        <taxon>Bacteroidota</taxon>
        <taxon>Cytophagia</taxon>
        <taxon>Cytophagales</taxon>
        <taxon>Flammeovirgaceae</taxon>
        <taxon>Algivirga</taxon>
    </lineage>
</organism>
<comment type="caution">
    <text evidence="4">The sequence shown here is derived from an EMBL/GenBank/DDBJ whole genome shotgun (WGS) entry which is preliminary data.</text>
</comment>
<evidence type="ECO:0000259" key="2">
    <source>
        <dbReference type="Pfam" id="PF01548"/>
    </source>
</evidence>
<proteinExistence type="predicted"/>
<dbReference type="EMBL" id="BAABJX010000013">
    <property type="protein sequence ID" value="GAA4824704.1"/>
    <property type="molecule type" value="Genomic_DNA"/>
</dbReference>
<keyword evidence="1" id="KW-0175">Coiled coil</keyword>
<evidence type="ECO:0000259" key="3">
    <source>
        <dbReference type="Pfam" id="PF02371"/>
    </source>
</evidence>
<dbReference type="InterPro" id="IPR002525">
    <property type="entry name" value="Transp_IS110-like_N"/>
</dbReference>
<evidence type="ECO:0000256" key="1">
    <source>
        <dbReference type="SAM" id="Coils"/>
    </source>
</evidence>
<dbReference type="Pfam" id="PF02371">
    <property type="entry name" value="Transposase_20"/>
    <property type="match status" value="1"/>
</dbReference>
<dbReference type="PANTHER" id="PTHR33055:SF3">
    <property type="entry name" value="PUTATIVE TRANSPOSASE FOR IS117-RELATED"/>
    <property type="match status" value="1"/>
</dbReference>
<evidence type="ECO:0000313" key="4">
    <source>
        <dbReference type="EMBL" id="GAA4824704.1"/>
    </source>
</evidence>
<dbReference type="NCBIfam" id="NF033542">
    <property type="entry name" value="transpos_IS110"/>
    <property type="match status" value="1"/>
</dbReference>
<keyword evidence="5" id="KW-1185">Reference proteome</keyword>
<reference evidence="5" key="1">
    <citation type="journal article" date="2019" name="Int. J. Syst. Evol. Microbiol.">
        <title>The Global Catalogue of Microorganisms (GCM) 10K type strain sequencing project: providing services to taxonomists for standard genome sequencing and annotation.</title>
        <authorList>
            <consortium name="The Broad Institute Genomics Platform"/>
            <consortium name="The Broad Institute Genome Sequencing Center for Infectious Disease"/>
            <person name="Wu L."/>
            <person name="Ma J."/>
        </authorList>
    </citation>
    <scope>NUCLEOTIDE SEQUENCE [LARGE SCALE GENOMIC DNA]</scope>
    <source>
        <strain evidence="5">JCM 18326</strain>
    </source>
</reference>
<dbReference type="Pfam" id="PF01548">
    <property type="entry name" value="DEDD_Tnp_IS110"/>
    <property type="match status" value="1"/>
</dbReference>
<gene>
    <name evidence="4" type="ORF">GCM10023331_06490</name>
</gene>
<accession>A0ABP9D0Z8</accession>